<organism evidence="2 3">
    <name type="scientific">Flexistipes sinusarabici</name>
    <dbReference type="NCBI Taxonomy" id="2352"/>
    <lineage>
        <taxon>Bacteria</taxon>
        <taxon>Pseudomonadati</taxon>
        <taxon>Deferribacterota</taxon>
        <taxon>Deferribacteres</taxon>
        <taxon>Deferribacterales</taxon>
        <taxon>Flexistipitaceae</taxon>
        <taxon>Flexistipes</taxon>
    </lineage>
</organism>
<dbReference type="Gene3D" id="1.20.1260.10">
    <property type="match status" value="1"/>
</dbReference>
<evidence type="ECO:0000313" key="2">
    <source>
        <dbReference type="EMBL" id="HCW93173.1"/>
    </source>
</evidence>
<accession>A0A3D5QBR7</accession>
<dbReference type="Pfam" id="PF02915">
    <property type="entry name" value="Rubrerythrin"/>
    <property type="match status" value="1"/>
</dbReference>
<sequence>MAEITIKKALEDAKEKENLAYEFYKKLENIVSDLGAKSIIRELAEEEVRHKEFIEKVIETGKIDELALNTKCYYTDLGISKIVIPEVITEDLSVQDVLRIAMKHEDNSRIFYEKMAERFKGEEAEEVFQKLAVEESCHRNNIQEIYDDIVLSEN</sequence>
<dbReference type="CDD" id="cd01045">
    <property type="entry name" value="Ferritin_like_AB"/>
    <property type="match status" value="1"/>
</dbReference>
<reference evidence="2 3" key="1">
    <citation type="journal article" date="2018" name="Nat. Biotechnol.">
        <title>A standardized bacterial taxonomy based on genome phylogeny substantially revises the tree of life.</title>
        <authorList>
            <person name="Parks D.H."/>
            <person name="Chuvochina M."/>
            <person name="Waite D.W."/>
            <person name="Rinke C."/>
            <person name="Skarshewski A."/>
            <person name="Chaumeil P.A."/>
            <person name="Hugenholtz P."/>
        </authorList>
    </citation>
    <scope>NUCLEOTIDE SEQUENCE [LARGE SCALE GENOMIC DNA]</scope>
    <source>
        <strain evidence="2">UBA8672</strain>
    </source>
</reference>
<dbReference type="GO" id="GO:0016491">
    <property type="term" value="F:oxidoreductase activity"/>
    <property type="evidence" value="ECO:0007669"/>
    <property type="project" value="InterPro"/>
</dbReference>
<evidence type="ECO:0000313" key="3">
    <source>
        <dbReference type="Proteomes" id="UP000262325"/>
    </source>
</evidence>
<proteinExistence type="predicted"/>
<dbReference type="EMBL" id="DPPF01000113">
    <property type="protein sequence ID" value="HCW93173.1"/>
    <property type="molecule type" value="Genomic_DNA"/>
</dbReference>
<dbReference type="PANTHER" id="PTHR33531:SF7">
    <property type="entry name" value="HYPOTHETICAL MEMBRANE PROTEIN, CONSERVED"/>
    <property type="match status" value="1"/>
</dbReference>
<gene>
    <name evidence="2" type="ORF">DHM44_05785</name>
</gene>
<dbReference type="InterPro" id="IPR009078">
    <property type="entry name" value="Ferritin-like_SF"/>
</dbReference>
<dbReference type="AlphaFoldDB" id="A0A3D5QBR7"/>
<dbReference type="Proteomes" id="UP000262325">
    <property type="component" value="Unassembled WGS sequence"/>
</dbReference>
<dbReference type="SUPFAM" id="SSF47240">
    <property type="entry name" value="Ferritin-like"/>
    <property type="match status" value="1"/>
</dbReference>
<dbReference type="GO" id="GO:0046872">
    <property type="term" value="F:metal ion binding"/>
    <property type="evidence" value="ECO:0007669"/>
    <property type="project" value="InterPro"/>
</dbReference>
<name>A0A3D5QBR7_FLESI</name>
<dbReference type="OMA" id="MNLDYVL"/>
<protein>
    <submittedName>
        <fullName evidence="2">Rubrerythrin</fullName>
    </submittedName>
</protein>
<dbReference type="InterPro" id="IPR012347">
    <property type="entry name" value="Ferritin-like"/>
</dbReference>
<comment type="caution">
    <text evidence="2">The sequence shown here is derived from an EMBL/GenBank/DDBJ whole genome shotgun (WGS) entry which is preliminary data.</text>
</comment>
<dbReference type="PANTHER" id="PTHR33531">
    <property type="entry name" value="RUBRERYTHRIN SUBFAMILY"/>
    <property type="match status" value="1"/>
</dbReference>
<evidence type="ECO:0000259" key="1">
    <source>
        <dbReference type="Pfam" id="PF02915"/>
    </source>
</evidence>
<dbReference type="InterPro" id="IPR003251">
    <property type="entry name" value="Rr_diiron-bd_dom"/>
</dbReference>
<dbReference type="RefSeq" id="WP_013885417.1">
    <property type="nucleotide sequence ID" value="NZ_JAAZVV010000067.1"/>
</dbReference>
<feature type="domain" description="Rubrerythrin diiron-binding" evidence="1">
    <location>
        <begin position="9"/>
        <end position="144"/>
    </location>
</feature>